<reference evidence="5 6" key="1">
    <citation type="submission" date="2022-04" db="EMBL/GenBank/DDBJ databases">
        <title>Identification of a novel bacterium isolated from mangrove sediments.</title>
        <authorList>
            <person name="Pan X."/>
        </authorList>
    </citation>
    <scope>NUCLEOTIDE SEQUENCE [LARGE SCALE GENOMIC DNA]</scope>
    <source>
        <strain evidence="5 6">B2638</strain>
    </source>
</reference>
<dbReference type="Gene3D" id="3.40.50.620">
    <property type="entry name" value="HUPs"/>
    <property type="match status" value="1"/>
</dbReference>
<name>A0ABT0BKA3_9SPHN</name>
<dbReference type="RefSeq" id="WP_243917123.1">
    <property type="nucleotide sequence ID" value="NZ_JALHLG010000001.1"/>
</dbReference>
<comment type="pathway">
    <text evidence="1">Amino-acid biosynthesis; L-asparagine biosynthesis; L-asparagine from L-aspartate (L-Gln route): step 1/1.</text>
</comment>
<dbReference type="Gene3D" id="3.60.20.10">
    <property type="entry name" value="Glutamine Phosphoribosylpyrophosphate, subunit 1, domain 1"/>
    <property type="match status" value="1"/>
</dbReference>
<keyword evidence="6" id="KW-1185">Reference proteome</keyword>
<dbReference type="Proteomes" id="UP001202281">
    <property type="component" value="Unassembled WGS sequence"/>
</dbReference>
<evidence type="ECO:0000256" key="1">
    <source>
        <dbReference type="ARBA" id="ARBA00005187"/>
    </source>
</evidence>
<evidence type="ECO:0000313" key="6">
    <source>
        <dbReference type="Proteomes" id="UP001202281"/>
    </source>
</evidence>
<dbReference type="PANTHER" id="PTHR43284:SF1">
    <property type="entry name" value="ASPARAGINE SYNTHETASE"/>
    <property type="match status" value="1"/>
</dbReference>
<evidence type="ECO:0000313" key="5">
    <source>
        <dbReference type="EMBL" id="MCJ2185385.1"/>
    </source>
</evidence>
<dbReference type="Pfam" id="PF00733">
    <property type="entry name" value="Asn_synthase"/>
    <property type="match status" value="1"/>
</dbReference>
<dbReference type="InterPro" id="IPR001962">
    <property type="entry name" value="Asn_synthase"/>
</dbReference>
<dbReference type="PANTHER" id="PTHR43284">
    <property type="entry name" value="ASPARAGINE SYNTHETASE (GLUTAMINE-HYDROLYZING)"/>
    <property type="match status" value="1"/>
</dbReference>
<evidence type="ECO:0000256" key="2">
    <source>
        <dbReference type="ARBA" id="ARBA00012737"/>
    </source>
</evidence>
<protein>
    <recommendedName>
        <fullName evidence="2">asparagine synthase (glutamine-hydrolyzing)</fullName>
        <ecNumber evidence="2">6.3.5.4</ecNumber>
    </recommendedName>
</protein>
<gene>
    <name evidence="5" type="ORF">MTR66_00985</name>
</gene>
<organism evidence="5 6">
    <name type="scientific">Novosphingobium beihaiensis</name>
    <dbReference type="NCBI Taxonomy" id="2930389"/>
    <lineage>
        <taxon>Bacteria</taxon>
        <taxon>Pseudomonadati</taxon>
        <taxon>Pseudomonadota</taxon>
        <taxon>Alphaproteobacteria</taxon>
        <taxon>Sphingomonadales</taxon>
        <taxon>Sphingomonadaceae</taxon>
        <taxon>Novosphingobium</taxon>
    </lineage>
</organism>
<dbReference type="EC" id="6.3.5.4" evidence="2"/>
<dbReference type="SUPFAM" id="SSF52402">
    <property type="entry name" value="Adenine nucleotide alpha hydrolases-like"/>
    <property type="match status" value="1"/>
</dbReference>
<feature type="domain" description="Glutamine amidotransferase type-2" evidence="4">
    <location>
        <begin position="1"/>
        <end position="214"/>
    </location>
</feature>
<dbReference type="InterPro" id="IPR051786">
    <property type="entry name" value="ASN_synthetase/amidase"/>
</dbReference>
<comment type="caution">
    <text evidence="5">The sequence shown here is derived from an EMBL/GenBank/DDBJ whole genome shotgun (WGS) entry which is preliminary data.</text>
</comment>
<accession>A0ABT0BKA3</accession>
<sequence>MTALATCLSWSSEVSARNYVERMLRAQSMFGPDNTALDGSSEIALGRNLMRMLPEDVLDRQPVDFAGGRYQLVADIRLDNRDELHSELALSAQQARLLCDAALLAAAFEHWGIEDTLPRLAGLFAIAVWDRKDKTLTLVRDPSSYRPLYYFQHPRFIAASSMLKGLLALADVPRELNETWLAEYISLLPHKGPVTFFRHISRVAPGRMVRLSRDKAQTVHWCDLSSIPEQRFGSFDETLEALDDLMQTVIRAQTRSIGGIGSHLSGGLDSGVVTALSAKVLAEKGKTLSAYTAAPRAPEELPPSLRQLADESPQARQVAALFPNIEHRIIFNDANPMTDVTARYIGIMDEIPLNPANLVWMDAIQRDAHKKGISTILNGIRGNFTFSAGFELTAPEFRHRRSRLSYLHRVASLAQAGEVTPRRAMAYVLHDVLPPALFHAVQSRLSRAPEVPSGVTLLKSDVVSNLDLTDRVNRRYRMHGFDGEMAGHGRAFLLQQRDHGSLMKASQALNRIDERDVCSDLRIVKFCLSVPIDLFSHGHDRAFAKALYQRHLSADRLAVFVKGRQAADSHRMFFSEREKILSEIARATAKSSLFQKVVPEQLVNSQPETQAVDFPFSQQVRVSRLLGTSLFINHITGRNS</sequence>
<dbReference type="InterPro" id="IPR014729">
    <property type="entry name" value="Rossmann-like_a/b/a_fold"/>
</dbReference>
<dbReference type="InterPro" id="IPR029055">
    <property type="entry name" value="Ntn_hydrolases_N"/>
</dbReference>
<dbReference type="PROSITE" id="PS51278">
    <property type="entry name" value="GATASE_TYPE_2"/>
    <property type="match status" value="1"/>
</dbReference>
<comment type="catalytic activity">
    <reaction evidence="3">
        <text>L-aspartate + L-glutamine + ATP + H2O = L-asparagine + L-glutamate + AMP + diphosphate + H(+)</text>
        <dbReference type="Rhea" id="RHEA:12228"/>
        <dbReference type="ChEBI" id="CHEBI:15377"/>
        <dbReference type="ChEBI" id="CHEBI:15378"/>
        <dbReference type="ChEBI" id="CHEBI:29985"/>
        <dbReference type="ChEBI" id="CHEBI:29991"/>
        <dbReference type="ChEBI" id="CHEBI:30616"/>
        <dbReference type="ChEBI" id="CHEBI:33019"/>
        <dbReference type="ChEBI" id="CHEBI:58048"/>
        <dbReference type="ChEBI" id="CHEBI:58359"/>
        <dbReference type="ChEBI" id="CHEBI:456215"/>
        <dbReference type="EC" id="6.3.5.4"/>
    </reaction>
</comment>
<dbReference type="SUPFAM" id="SSF56235">
    <property type="entry name" value="N-terminal nucleophile aminohydrolases (Ntn hydrolases)"/>
    <property type="match status" value="1"/>
</dbReference>
<dbReference type="InterPro" id="IPR017932">
    <property type="entry name" value="GATase_2_dom"/>
</dbReference>
<evidence type="ECO:0000259" key="4">
    <source>
        <dbReference type="PROSITE" id="PS51278"/>
    </source>
</evidence>
<dbReference type="Pfam" id="PF13537">
    <property type="entry name" value="GATase_7"/>
    <property type="match status" value="1"/>
</dbReference>
<proteinExistence type="predicted"/>
<evidence type="ECO:0000256" key="3">
    <source>
        <dbReference type="ARBA" id="ARBA00048741"/>
    </source>
</evidence>
<dbReference type="EMBL" id="JALHLG010000001">
    <property type="protein sequence ID" value="MCJ2185385.1"/>
    <property type="molecule type" value="Genomic_DNA"/>
</dbReference>